<keyword evidence="6" id="KW-0297">G-protein coupled receptor</keyword>
<evidence type="ECO:0000256" key="7">
    <source>
        <dbReference type="ARBA" id="ARBA00023136"/>
    </source>
</evidence>
<keyword evidence="7 10" id="KW-0472">Membrane</keyword>
<keyword evidence="4 10" id="KW-0812">Transmembrane</keyword>
<evidence type="ECO:0000256" key="4">
    <source>
        <dbReference type="ARBA" id="ARBA00022692"/>
    </source>
</evidence>
<dbReference type="GO" id="GO:0005886">
    <property type="term" value="C:plasma membrane"/>
    <property type="evidence" value="ECO:0007669"/>
    <property type="project" value="TreeGrafter"/>
</dbReference>
<evidence type="ECO:0000256" key="6">
    <source>
        <dbReference type="ARBA" id="ARBA00023040"/>
    </source>
</evidence>
<feature type="transmembrane region" description="Helical" evidence="10">
    <location>
        <begin position="6"/>
        <end position="25"/>
    </location>
</feature>
<feature type="transmembrane region" description="Helical" evidence="10">
    <location>
        <begin position="37"/>
        <end position="55"/>
    </location>
</feature>
<dbReference type="CDD" id="cd14966">
    <property type="entry name" value="7tmD_STE3"/>
    <property type="match status" value="1"/>
</dbReference>
<keyword evidence="9" id="KW-0807">Transducer</keyword>
<dbReference type="GeneID" id="18814672"/>
<feature type="transmembrane region" description="Helical" evidence="10">
    <location>
        <begin position="203"/>
        <end position="226"/>
    </location>
</feature>
<dbReference type="InterPro" id="IPR001499">
    <property type="entry name" value="GPCR_STE3"/>
</dbReference>
<dbReference type="EMBL" id="GL945432">
    <property type="protein sequence ID" value="EGO26518.1"/>
    <property type="molecule type" value="Genomic_DNA"/>
</dbReference>
<evidence type="ECO:0000256" key="1">
    <source>
        <dbReference type="ARBA" id="ARBA00004141"/>
    </source>
</evidence>
<evidence type="ECO:0000256" key="9">
    <source>
        <dbReference type="ARBA" id="ARBA00023224"/>
    </source>
</evidence>
<dbReference type="PANTHER" id="PTHR28097">
    <property type="entry name" value="PHEROMONE A FACTOR RECEPTOR"/>
    <property type="match status" value="1"/>
</dbReference>
<keyword evidence="5 10" id="KW-1133">Transmembrane helix</keyword>
<dbReference type="AlphaFoldDB" id="F8NQ39"/>
<feature type="transmembrane region" description="Helical" evidence="10">
    <location>
        <begin position="120"/>
        <end position="139"/>
    </location>
</feature>
<feature type="transmembrane region" description="Helical" evidence="10">
    <location>
        <begin position="159"/>
        <end position="183"/>
    </location>
</feature>
<dbReference type="RefSeq" id="XP_007316691.1">
    <property type="nucleotide sequence ID" value="XM_007316629.1"/>
</dbReference>
<evidence type="ECO:0000256" key="8">
    <source>
        <dbReference type="ARBA" id="ARBA00023170"/>
    </source>
</evidence>
<dbReference type="KEGG" id="sla:SERLADRAFT_436337"/>
<evidence type="ECO:0000256" key="10">
    <source>
        <dbReference type="SAM" id="Phobius"/>
    </source>
</evidence>
<comment type="subcellular location">
    <subcellularLocation>
        <location evidence="1">Membrane</location>
        <topology evidence="1">Multi-pass membrane protein</topology>
    </subcellularLocation>
</comment>
<dbReference type="OrthoDB" id="2874149at2759"/>
<gene>
    <name evidence="11" type="ORF">SERLADRAFT_436337</name>
</gene>
<comment type="similarity">
    <text evidence="2">Belongs to the G-protein coupled receptor 4 family.</text>
</comment>
<feature type="transmembrane region" description="Helical" evidence="10">
    <location>
        <begin position="267"/>
        <end position="285"/>
    </location>
</feature>
<keyword evidence="8" id="KW-0675">Receptor</keyword>
<protein>
    <submittedName>
        <fullName evidence="11">Uncharacterized protein</fullName>
    </submittedName>
</protein>
<dbReference type="GO" id="GO:0000750">
    <property type="term" value="P:pheromone-dependent signal transduction involved in conjugation with cellular fusion"/>
    <property type="evidence" value="ECO:0007669"/>
    <property type="project" value="TreeGrafter"/>
</dbReference>
<name>F8NQ39_SERL9</name>
<evidence type="ECO:0000256" key="2">
    <source>
        <dbReference type="ARBA" id="ARBA00011085"/>
    </source>
</evidence>
<organism>
    <name type="scientific">Serpula lacrymans var. lacrymans (strain S7.9)</name>
    <name type="common">Dry rot fungus</name>
    <dbReference type="NCBI Taxonomy" id="578457"/>
    <lineage>
        <taxon>Eukaryota</taxon>
        <taxon>Fungi</taxon>
        <taxon>Dikarya</taxon>
        <taxon>Basidiomycota</taxon>
        <taxon>Agaricomycotina</taxon>
        <taxon>Agaricomycetes</taxon>
        <taxon>Agaricomycetidae</taxon>
        <taxon>Boletales</taxon>
        <taxon>Coniophorineae</taxon>
        <taxon>Serpulaceae</taxon>
        <taxon>Serpula</taxon>
    </lineage>
</organism>
<evidence type="ECO:0000256" key="5">
    <source>
        <dbReference type="ARBA" id="ARBA00022989"/>
    </source>
</evidence>
<dbReference type="PANTHER" id="PTHR28097:SF1">
    <property type="entry name" value="PHEROMONE A FACTOR RECEPTOR"/>
    <property type="match status" value="1"/>
</dbReference>
<evidence type="ECO:0000313" key="11">
    <source>
        <dbReference type="EMBL" id="EGO26518.1"/>
    </source>
</evidence>
<dbReference type="Pfam" id="PF02076">
    <property type="entry name" value="STE3"/>
    <property type="match status" value="1"/>
</dbReference>
<dbReference type="PRINTS" id="PR00899">
    <property type="entry name" value="GPCRSTE3"/>
</dbReference>
<evidence type="ECO:0000256" key="3">
    <source>
        <dbReference type="ARBA" id="ARBA00022507"/>
    </source>
</evidence>
<dbReference type="Proteomes" id="UP000008064">
    <property type="component" value="Unassembled WGS sequence"/>
</dbReference>
<reference evidence="11" key="1">
    <citation type="submission" date="2011-04" db="EMBL/GenBank/DDBJ databases">
        <title>Evolution of plant cell wall degrading machinery underlies the functional diversity of forest fungi.</title>
        <authorList>
            <consortium name="US DOE Joint Genome Institute (JGI-PGF)"/>
            <person name="Eastwood D.C."/>
            <person name="Floudas D."/>
            <person name="Binder M."/>
            <person name="Majcherczyk A."/>
            <person name="Schneider P."/>
            <person name="Aerts A."/>
            <person name="Asiegbu F.O."/>
            <person name="Baker S.E."/>
            <person name="Barry K."/>
            <person name="Bendiksby M."/>
            <person name="Blumentritt M."/>
            <person name="Coutinho P.M."/>
            <person name="Cullen D."/>
            <person name="Cullen D."/>
            <person name="Gathman A."/>
            <person name="Goodell B."/>
            <person name="Henrissat B."/>
            <person name="Ihrmark K."/>
            <person name="Kauserud H."/>
            <person name="Kohler A."/>
            <person name="LaButti K."/>
            <person name="Lapidus A."/>
            <person name="Lavin J.L."/>
            <person name="Lee Y.-H."/>
            <person name="Lindquist E."/>
            <person name="Lilly W."/>
            <person name="Lucas S."/>
            <person name="Morin E."/>
            <person name="Murat C."/>
            <person name="Oguiza J.A."/>
            <person name="Park J."/>
            <person name="Pisabarro A.G."/>
            <person name="Riley R."/>
            <person name="Rosling A."/>
            <person name="Salamov A."/>
            <person name="Schmidt O."/>
            <person name="Schmutz J."/>
            <person name="Skrede I."/>
            <person name="Stenlid J."/>
            <person name="Wiebenga A."/>
            <person name="Xie X."/>
            <person name="Kues U."/>
            <person name="Hibbett D.S."/>
            <person name="Hoffmeister D."/>
            <person name="Hogberg N."/>
            <person name="Martin F."/>
            <person name="Grigoriev I.V."/>
            <person name="Watkinson S.C."/>
        </authorList>
    </citation>
    <scope>NUCLEOTIDE SEQUENCE</scope>
    <source>
        <strain evidence="11">S7.9</strain>
    </source>
</reference>
<dbReference type="GO" id="GO:0004932">
    <property type="term" value="F:mating-type factor pheromone receptor activity"/>
    <property type="evidence" value="ECO:0007669"/>
    <property type="project" value="InterPro"/>
</dbReference>
<sequence length="422" mass="48010">MVSTNHIFSVFAFTGFILMDILLPLHIKARNIGTSAFIIWASLLCFNGFVNSIVWNDNVTNWAPVWCDISSRLMIGGGIGIQSACLCIARDLYHVTSNVISHRRAQGEHKRLWRAILRDYFFVLGIPVLRIVLSYTIQFNRFYIMEDAGCFYALENTPLTYPLFTVWPGVIGIIVALYVCATVRKLIQRRARFKAFMQHDDQFLRLLAVVIVIPVCSFTPSIWNIVNDVTQNPALPWPGWGSMHANISHVEQFTILDLGAQNATLQVFRWAFVIYAVIFFAFFGFTTGAKRHYRLVFAFFRHRSDSGASCVEDMRMERAASCRIPALSASARRTSGRLYLPPYLSAISLDDLQRISRSRDSCIHELSEQEFKSNLELRPDHVTCRSSEDRGEEHMPTLPSIPVQPSPVLDIMSILHRHSADV</sequence>
<dbReference type="HOGENOM" id="CLU_027592_0_1_1"/>
<proteinExistence type="inferred from homology"/>
<keyword evidence="3" id="KW-0589">Pheromone response</keyword>
<accession>F8NQ39</accession>